<proteinExistence type="predicted"/>
<accession>A0A098D308</accession>
<dbReference type="Proteomes" id="UP000070720">
    <property type="component" value="Chromosome 1"/>
</dbReference>
<evidence type="ECO:0000313" key="2">
    <source>
        <dbReference type="EnsemblFungi" id="CEF73354"/>
    </source>
</evidence>
<protein>
    <submittedName>
        <fullName evidence="1">Chromosome 1, complete genome</fullName>
    </submittedName>
</protein>
<accession>I1S4Z9</accession>
<gene>
    <name evidence="1" type="ORF">FGRAMPH1_01T03105</name>
</gene>
<reference evidence="1 3" key="3">
    <citation type="journal article" date="2015" name="BMC Genomics">
        <title>The completed genome sequence of the pathogenic ascomycete fungus Fusarium graminearum.</title>
        <authorList>
            <person name="King R."/>
            <person name="Urban M."/>
            <person name="Hammond-Kosack M.C."/>
            <person name="Hassani-Pak K."/>
            <person name="Hammond-Kosack K.E."/>
        </authorList>
    </citation>
    <scope>NUCLEOTIDE SEQUENCE [LARGE SCALE GENOMIC DNA]</scope>
    <source>
        <strain evidence="3">ATCC MYA-4620 / CBS 123657 / FGSC 9075 / NRRL 31084 / PH-1</strain>
        <strain evidence="1">PH-1</strain>
    </source>
</reference>
<evidence type="ECO:0000313" key="3">
    <source>
        <dbReference type="Proteomes" id="UP000070720"/>
    </source>
</evidence>
<reference evidence="2 3" key="1">
    <citation type="journal article" date="2007" name="Science">
        <title>The Fusarium graminearum genome reveals a link between localized polymorphism and pathogen specialization.</title>
        <authorList>
            <person name="Cuomo C.A."/>
            <person name="Gueldener U."/>
            <person name="Xu J.-R."/>
            <person name="Trail F."/>
            <person name="Turgeon B.G."/>
            <person name="Di Pietro A."/>
            <person name="Walton J.D."/>
            <person name="Ma L.-J."/>
            <person name="Baker S.E."/>
            <person name="Rep M."/>
            <person name="Adam G."/>
            <person name="Antoniw J."/>
            <person name="Baldwin T."/>
            <person name="Calvo S.E."/>
            <person name="Chang Y.-L."/>
            <person name="DeCaprio D."/>
            <person name="Gale L.R."/>
            <person name="Gnerre S."/>
            <person name="Goswami R.S."/>
            <person name="Hammond-Kosack K."/>
            <person name="Harris L.J."/>
            <person name="Hilburn K."/>
            <person name="Kennell J.C."/>
            <person name="Kroken S."/>
            <person name="Magnuson J.K."/>
            <person name="Mannhaupt G."/>
            <person name="Mauceli E.W."/>
            <person name="Mewes H.-W."/>
            <person name="Mitterbauer R."/>
            <person name="Muehlbauer G."/>
            <person name="Muensterkoetter M."/>
            <person name="Nelson D."/>
            <person name="O'Donnell K."/>
            <person name="Ouellet T."/>
            <person name="Qi W."/>
            <person name="Quesneville H."/>
            <person name="Roncero M.I.G."/>
            <person name="Seong K.-Y."/>
            <person name="Tetko I.V."/>
            <person name="Urban M."/>
            <person name="Waalwijk C."/>
            <person name="Ward T.J."/>
            <person name="Yao J."/>
            <person name="Birren B.W."/>
            <person name="Kistler H.C."/>
        </authorList>
    </citation>
    <scope>NUCLEOTIDE SEQUENCE [LARGE SCALE GENOMIC DNA]</scope>
    <source>
        <strain evidence="3">ATCC MYA-4620 / CBS 123657 / FGSC 9075 / NRRL 31084 / PH-1</strain>
        <strain evidence="2">PH-1 / ATCC MYA-4620 / FGSC 9075 / NRRL 31084</strain>
    </source>
</reference>
<sequence>MILSRRSWDIRAVNEWYLCLVQGNRKSNTPQVCSTNGEDNGQLPRAASRELRYRVPFWSLLSVQLEIEYDRTCSLSLRERPSTEGPSRTRKSFEVLRISTGRGSFLFVNSAPVSIGASDTSQSLCPHQCGDPQILTAHQDITQTLVMDQQRLILHGQVSVTRKYKTNVW</sequence>
<dbReference type="InParanoid" id="I1S4Z9"/>
<keyword evidence="3" id="KW-1185">Reference proteome</keyword>
<reference evidence="2 3" key="2">
    <citation type="journal article" date="2010" name="Nature">
        <title>Comparative genomics reveals mobile pathogenicity chromosomes in Fusarium.</title>
        <authorList>
            <person name="Ma L.J."/>
            <person name="van der Does H.C."/>
            <person name="Borkovich K.A."/>
            <person name="Coleman J.J."/>
            <person name="Daboussi M.J."/>
            <person name="Di Pietro A."/>
            <person name="Dufresne M."/>
            <person name="Freitag M."/>
            <person name="Grabherr M."/>
            <person name="Henrissat B."/>
            <person name="Houterman P.M."/>
            <person name="Kang S."/>
            <person name="Shim W.B."/>
            <person name="Woloshuk C."/>
            <person name="Xie X."/>
            <person name="Xu J.R."/>
            <person name="Antoniw J."/>
            <person name="Baker S.E."/>
            <person name="Bluhm B.H."/>
            <person name="Breakspear A."/>
            <person name="Brown D.W."/>
            <person name="Butchko R.A."/>
            <person name="Chapman S."/>
            <person name="Coulson R."/>
            <person name="Coutinho P.M."/>
            <person name="Danchin E.G."/>
            <person name="Diener A."/>
            <person name="Gale L.R."/>
            <person name="Gardiner D.M."/>
            <person name="Goff S."/>
            <person name="Hammond-Kosack K.E."/>
            <person name="Hilburn K."/>
            <person name="Hua-Van A."/>
            <person name="Jonkers W."/>
            <person name="Kazan K."/>
            <person name="Kodira C.D."/>
            <person name="Koehrsen M."/>
            <person name="Kumar L."/>
            <person name="Lee Y.H."/>
            <person name="Li L."/>
            <person name="Manners J.M."/>
            <person name="Miranda-Saavedra D."/>
            <person name="Mukherjee M."/>
            <person name="Park G."/>
            <person name="Park J."/>
            <person name="Park S.Y."/>
            <person name="Proctor R.H."/>
            <person name="Regev A."/>
            <person name="Ruiz-Roldan M.C."/>
            <person name="Sain D."/>
            <person name="Sakthikumar S."/>
            <person name="Sykes S."/>
            <person name="Schwartz D.C."/>
            <person name="Turgeon B.G."/>
            <person name="Wapinski I."/>
            <person name="Yoder O."/>
            <person name="Young S."/>
            <person name="Zeng Q."/>
            <person name="Zhou S."/>
            <person name="Galagan J."/>
            <person name="Cuomo C.A."/>
            <person name="Kistler H.C."/>
            <person name="Rep M."/>
        </authorList>
    </citation>
    <scope>GENOME REANNOTATION</scope>
    <source>
        <strain evidence="3">ATCC MYA-4620 / CBS 123657 / FGSC 9075 / NRRL 31084 / PH-1</strain>
        <strain evidence="2">PH-1 / ATCC MYA-4620 / FGSC 9075 / NRRL 31084</strain>
    </source>
</reference>
<reference evidence="2" key="4">
    <citation type="submission" date="2017-01" db="UniProtKB">
        <authorList>
            <consortium name="EnsemblFungi"/>
        </authorList>
    </citation>
    <scope>IDENTIFICATION</scope>
    <source>
        <strain evidence="2">PH-1 / ATCC MYA-4620 / FGSC 9075 / NRRL 31084</strain>
    </source>
</reference>
<evidence type="ECO:0000313" key="1">
    <source>
        <dbReference type="EMBL" id="CEF73354.1"/>
    </source>
</evidence>
<dbReference type="KEGG" id="fgr:FGSG_11917"/>
<organism evidence="1 3">
    <name type="scientific">Gibberella zeae (strain ATCC MYA-4620 / CBS 123657 / FGSC 9075 / NRRL 31084 / PH-1)</name>
    <name type="common">Wheat head blight fungus</name>
    <name type="synonym">Fusarium graminearum</name>
    <dbReference type="NCBI Taxonomy" id="229533"/>
    <lineage>
        <taxon>Eukaryota</taxon>
        <taxon>Fungi</taxon>
        <taxon>Dikarya</taxon>
        <taxon>Ascomycota</taxon>
        <taxon>Pezizomycotina</taxon>
        <taxon>Sordariomycetes</taxon>
        <taxon>Hypocreomycetidae</taxon>
        <taxon>Hypocreales</taxon>
        <taxon>Nectriaceae</taxon>
        <taxon>Fusarium</taxon>
    </lineage>
</organism>
<dbReference type="HOGENOM" id="CLU_1578662_0_0_1"/>
<name>I1S4Z9_GIBZE</name>
<dbReference type="EMBL" id="HG970332">
    <property type="protein sequence ID" value="CEF73354.1"/>
    <property type="molecule type" value="Genomic_DNA"/>
</dbReference>
<dbReference type="AlphaFoldDB" id="I1S4Z9"/>
<dbReference type="VEuPathDB" id="FungiDB:FGRAMPH1_01G03105"/>
<dbReference type="RefSeq" id="XP_011317031.1">
    <property type="nucleotide sequence ID" value="XM_011318729.1"/>
</dbReference>
<dbReference type="EnsemblFungi" id="CEF73354">
    <property type="protein sequence ID" value="CEF73354"/>
    <property type="gene ID" value="FGRRES_11917"/>
</dbReference>